<dbReference type="SUPFAM" id="SSF47923">
    <property type="entry name" value="Ypt/Rab-GAP domain of gyp1p"/>
    <property type="match status" value="2"/>
</dbReference>
<dbReference type="SMART" id="SM00164">
    <property type="entry name" value="TBC"/>
    <property type="match status" value="1"/>
</dbReference>
<organism evidence="2 3">
    <name type="scientific">Chrysophaeum taylorii</name>
    <dbReference type="NCBI Taxonomy" id="2483200"/>
    <lineage>
        <taxon>Eukaryota</taxon>
        <taxon>Sar</taxon>
        <taxon>Stramenopiles</taxon>
        <taxon>Ochrophyta</taxon>
        <taxon>Pelagophyceae</taxon>
        <taxon>Pelagomonadales</taxon>
        <taxon>Pelagomonadaceae</taxon>
        <taxon>Chrysophaeum</taxon>
    </lineage>
</organism>
<gene>
    <name evidence="2" type="ORF">CTAYLR_006754</name>
</gene>
<feature type="domain" description="Rab-GAP TBC" evidence="1">
    <location>
        <begin position="81"/>
        <end position="327"/>
    </location>
</feature>
<dbReference type="GO" id="GO:0005096">
    <property type="term" value="F:GTPase activator activity"/>
    <property type="evidence" value="ECO:0007669"/>
    <property type="project" value="TreeGrafter"/>
</dbReference>
<sequence>MVDNNNKNNDNNKVFDPWGFFRLEMAWYEIPTSEKTLERQEALDRKRDRKWAAMTHHAGGLEVFCAKASRKKKLKERVRKGVPRAWRRAIWPALLEVSVKPERSQARGAASYRAEAAREGITYAALCKKTAGDPPRDSVRDVIERDLCRTYPKHRLFETKTESTGVASLRRVLRAYAEFDPQTEYCQGMNYVAALLIIHVCGEDSIDAARRSVNDPTRSITRMRSREHLLTLDGSAEEDAFWLFVAALKAPRTRLRDLYGPGMPGSREALSVFDALLADSHPALHAHMRRENCFPDMFATHWIVTVFSAQFPFALVARVWDQFFLEGWKPVYRVAVAILAAYEKDLRAKDFESLMTFLRDLPDRVDVDRVFSLASKLNIKTHTIDKLERQFKLPPDDDDRHHPAPR</sequence>
<evidence type="ECO:0000259" key="1">
    <source>
        <dbReference type="PROSITE" id="PS50086"/>
    </source>
</evidence>
<name>A0AAD7XMX1_9STRA</name>
<dbReference type="Proteomes" id="UP001230188">
    <property type="component" value="Unassembled WGS sequence"/>
</dbReference>
<dbReference type="Gene3D" id="1.10.472.80">
    <property type="entry name" value="Ypt/Rab-GAP domain of gyp1p, domain 3"/>
    <property type="match status" value="1"/>
</dbReference>
<dbReference type="InterPro" id="IPR035969">
    <property type="entry name" value="Rab-GAP_TBC_sf"/>
</dbReference>
<dbReference type="PANTHER" id="PTHR47219:SF9">
    <property type="entry name" value="GTPASE ACTIVATING PROTEIN AND CENTROSOME-ASSOCIATED, ISOFORM B"/>
    <property type="match status" value="1"/>
</dbReference>
<dbReference type="AlphaFoldDB" id="A0AAD7XMX1"/>
<dbReference type="GO" id="GO:0031267">
    <property type="term" value="F:small GTPase binding"/>
    <property type="evidence" value="ECO:0007669"/>
    <property type="project" value="TreeGrafter"/>
</dbReference>
<evidence type="ECO:0000313" key="3">
    <source>
        <dbReference type="Proteomes" id="UP001230188"/>
    </source>
</evidence>
<evidence type="ECO:0000313" key="2">
    <source>
        <dbReference type="EMBL" id="KAJ8601755.1"/>
    </source>
</evidence>
<comment type="caution">
    <text evidence="2">The sequence shown here is derived from an EMBL/GenBank/DDBJ whole genome shotgun (WGS) entry which is preliminary data.</text>
</comment>
<dbReference type="Pfam" id="PF00566">
    <property type="entry name" value="RabGAP-TBC"/>
    <property type="match status" value="1"/>
</dbReference>
<accession>A0AAD7XMX1</accession>
<dbReference type="EMBL" id="JAQMWT010000406">
    <property type="protein sequence ID" value="KAJ8601755.1"/>
    <property type="molecule type" value="Genomic_DNA"/>
</dbReference>
<protein>
    <recommendedName>
        <fullName evidence="1">Rab-GAP TBC domain-containing protein</fullName>
    </recommendedName>
</protein>
<reference evidence="2" key="1">
    <citation type="submission" date="2023-01" db="EMBL/GenBank/DDBJ databases">
        <title>Metagenome sequencing of chrysophaentin producing Chrysophaeum taylorii.</title>
        <authorList>
            <person name="Davison J."/>
            <person name="Bewley C."/>
        </authorList>
    </citation>
    <scope>NUCLEOTIDE SEQUENCE</scope>
    <source>
        <strain evidence="2">NIES-1699</strain>
    </source>
</reference>
<proteinExistence type="predicted"/>
<dbReference type="PANTHER" id="PTHR47219">
    <property type="entry name" value="RAB GTPASE-ACTIVATING PROTEIN 1-LIKE"/>
    <property type="match status" value="1"/>
</dbReference>
<dbReference type="InterPro" id="IPR050302">
    <property type="entry name" value="Rab_GAP_TBC_domain"/>
</dbReference>
<dbReference type="Gene3D" id="1.10.8.270">
    <property type="entry name" value="putative rabgap domain of human tbc1 domain family member 14 like domains"/>
    <property type="match status" value="1"/>
</dbReference>
<dbReference type="PROSITE" id="PS50086">
    <property type="entry name" value="TBC_RABGAP"/>
    <property type="match status" value="1"/>
</dbReference>
<keyword evidence="3" id="KW-1185">Reference proteome</keyword>
<dbReference type="InterPro" id="IPR000195">
    <property type="entry name" value="Rab-GAP-TBC_dom"/>
</dbReference>